<protein>
    <submittedName>
        <fullName evidence="1">Uncharacterized protein</fullName>
    </submittedName>
</protein>
<accession>A0A401T4X0</accession>
<name>A0A401T4X0_CHIPU</name>
<sequence length="79" mass="8671">MVVKGLHLHAADEAVRMASECTSAVIAPQVRLDLEPTTADIIEMQGELWTIPSSTKVPILYYYDLLSAEVLKPCPDEDA</sequence>
<evidence type="ECO:0000313" key="2">
    <source>
        <dbReference type="Proteomes" id="UP000287033"/>
    </source>
</evidence>
<proteinExistence type="predicted"/>
<dbReference type="EMBL" id="BEZZ01001043">
    <property type="protein sequence ID" value="GCC37698.1"/>
    <property type="molecule type" value="Genomic_DNA"/>
</dbReference>
<evidence type="ECO:0000313" key="1">
    <source>
        <dbReference type="EMBL" id="GCC37698.1"/>
    </source>
</evidence>
<keyword evidence="2" id="KW-1185">Reference proteome</keyword>
<gene>
    <name evidence="1" type="ORF">chiPu_0016204</name>
</gene>
<organism evidence="1 2">
    <name type="scientific">Chiloscyllium punctatum</name>
    <name type="common">Brownbanded bambooshark</name>
    <name type="synonym">Hemiscyllium punctatum</name>
    <dbReference type="NCBI Taxonomy" id="137246"/>
    <lineage>
        <taxon>Eukaryota</taxon>
        <taxon>Metazoa</taxon>
        <taxon>Chordata</taxon>
        <taxon>Craniata</taxon>
        <taxon>Vertebrata</taxon>
        <taxon>Chondrichthyes</taxon>
        <taxon>Elasmobranchii</taxon>
        <taxon>Galeomorphii</taxon>
        <taxon>Galeoidea</taxon>
        <taxon>Orectolobiformes</taxon>
        <taxon>Hemiscylliidae</taxon>
        <taxon>Chiloscyllium</taxon>
    </lineage>
</organism>
<dbReference type="AlphaFoldDB" id="A0A401T4X0"/>
<reference evidence="1 2" key="1">
    <citation type="journal article" date="2018" name="Nat. Ecol. Evol.">
        <title>Shark genomes provide insights into elasmobranch evolution and the origin of vertebrates.</title>
        <authorList>
            <person name="Hara Y"/>
            <person name="Yamaguchi K"/>
            <person name="Onimaru K"/>
            <person name="Kadota M"/>
            <person name="Koyanagi M"/>
            <person name="Keeley SD"/>
            <person name="Tatsumi K"/>
            <person name="Tanaka K"/>
            <person name="Motone F"/>
            <person name="Kageyama Y"/>
            <person name="Nozu R"/>
            <person name="Adachi N"/>
            <person name="Nishimura O"/>
            <person name="Nakagawa R"/>
            <person name="Tanegashima C"/>
            <person name="Kiyatake I"/>
            <person name="Matsumoto R"/>
            <person name="Murakumo K"/>
            <person name="Nishida K"/>
            <person name="Terakita A"/>
            <person name="Kuratani S"/>
            <person name="Sato K"/>
            <person name="Hyodo S Kuraku.S."/>
        </authorList>
    </citation>
    <scope>NUCLEOTIDE SEQUENCE [LARGE SCALE GENOMIC DNA]</scope>
</reference>
<dbReference type="Proteomes" id="UP000287033">
    <property type="component" value="Unassembled WGS sequence"/>
</dbReference>
<comment type="caution">
    <text evidence="1">The sequence shown here is derived from an EMBL/GenBank/DDBJ whole genome shotgun (WGS) entry which is preliminary data.</text>
</comment>